<evidence type="ECO:0000256" key="6">
    <source>
        <dbReference type="RuleBase" id="RU004466"/>
    </source>
</evidence>
<dbReference type="InterPro" id="IPR008949">
    <property type="entry name" value="Isoprenoid_synthase_dom_sf"/>
</dbReference>
<protein>
    <recommendedName>
        <fullName evidence="9">Polyprenyl synthetase family protein</fullName>
    </recommendedName>
</protein>
<keyword evidence="4" id="KW-0479">Metal-binding</keyword>
<accession>A0A1B1S6L7</accession>
<dbReference type="SFLD" id="SFLDS00005">
    <property type="entry name" value="Isoprenoid_Synthase_Type_I"/>
    <property type="match status" value="1"/>
</dbReference>
<evidence type="ECO:0000256" key="2">
    <source>
        <dbReference type="ARBA" id="ARBA00006706"/>
    </source>
</evidence>
<gene>
    <name evidence="7" type="ORF">A4V02_00895</name>
</gene>
<dbReference type="GO" id="GO:0046872">
    <property type="term" value="F:metal ion binding"/>
    <property type="evidence" value="ECO:0007669"/>
    <property type="project" value="UniProtKB-KW"/>
</dbReference>
<evidence type="ECO:0000313" key="7">
    <source>
        <dbReference type="EMBL" id="ANU62440.1"/>
    </source>
</evidence>
<dbReference type="KEGG" id="pary:A4V02_00895"/>
<organism evidence="7 8">
    <name type="scientific">Muribaculum intestinale</name>
    <dbReference type="NCBI Taxonomy" id="1796646"/>
    <lineage>
        <taxon>Bacteria</taxon>
        <taxon>Pseudomonadati</taxon>
        <taxon>Bacteroidota</taxon>
        <taxon>Bacteroidia</taxon>
        <taxon>Bacteroidales</taxon>
        <taxon>Muribaculaceae</taxon>
        <taxon>Muribaculum</taxon>
    </lineage>
</organism>
<name>A0A1B1S6L7_9BACT</name>
<dbReference type="RefSeq" id="WP_068959839.1">
    <property type="nucleotide sequence ID" value="NZ_CAJTAP010000008.1"/>
</dbReference>
<evidence type="ECO:0000256" key="1">
    <source>
        <dbReference type="ARBA" id="ARBA00001946"/>
    </source>
</evidence>
<comment type="cofactor">
    <cofactor evidence="1">
        <name>Mg(2+)</name>
        <dbReference type="ChEBI" id="CHEBI:18420"/>
    </cofactor>
</comment>
<dbReference type="PANTHER" id="PTHR12001:SF69">
    <property type="entry name" value="ALL TRANS-POLYPRENYL-DIPHOSPHATE SYNTHASE PDSS1"/>
    <property type="match status" value="1"/>
</dbReference>
<dbReference type="PANTHER" id="PTHR12001">
    <property type="entry name" value="GERANYLGERANYL PYROPHOSPHATE SYNTHASE"/>
    <property type="match status" value="1"/>
</dbReference>
<dbReference type="SUPFAM" id="SSF48576">
    <property type="entry name" value="Terpenoid synthases"/>
    <property type="match status" value="1"/>
</dbReference>
<dbReference type="EMBL" id="CP015402">
    <property type="protein sequence ID" value="ANU62440.1"/>
    <property type="molecule type" value="Genomic_DNA"/>
</dbReference>
<evidence type="ECO:0000313" key="8">
    <source>
        <dbReference type="Proteomes" id="UP000186351"/>
    </source>
</evidence>
<dbReference type="Proteomes" id="UP000186351">
    <property type="component" value="Chromosome"/>
</dbReference>
<dbReference type="AlphaFoldDB" id="A0A1B1S6L7"/>
<keyword evidence="3 6" id="KW-0808">Transferase</keyword>
<dbReference type="GO" id="GO:0004659">
    <property type="term" value="F:prenyltransferase activity"/>
    <property type="evidence" value="ECO:0007669"/>
    <property type="project" value="InterPro"/>
</dbReference>
<evidence type="ECO:0000256" key="5">
    <source>
        <dbReference type="ARBA" id="ARBA00022842"/>
    </source>
</evidence>
<dbReference type="Gene3D" id="1.10.600.10">
    <property type="entry name" value="Farnesyl Diphosphate Synthase"/>
    <property type="match status" value="1"/>
</dbReference>
<dbReference type="PROSITE" id="PS00444">
    <property type="entry name" value="POLYPRENYL_SYNTHASE_2"/>
    <property type="match status" value="1"/>
</dbReference>
<reference evidence="8" key="1">
    <citation type="submission" date="2016-04" db="EMBL/GenBank/DDBJ databases">
        <title>Complete Genome Sequences of Twelve Strains of a Stable Defined Moderately Diverse Mouse Microbiota 2 (sDMDMm2).</title>
        <authorList>
            <person name="Uchimura Y."/>
            <person name="Wyss M."/>
            <person name="Brugiroux S."/>
            <person name="Limenitakis J.P."/>
            <person name="Stecher B."/>
            <person name="McCoy K.D."/>
            <person name="Macpherson A.J."/>
        </authorList>
    </citation>
    <scope>NUCLEOTIDE SEQUENCE [LARGE SCALE GENOMIC DNA]</scope>
    <source>
        <strain evidence="8">YL27</strain>
    </source>
</reference>
<dbReference type="STRING" id="1796646.A4V02_00895"/>
<evidence type="ECO:0000256" key="4">
    <source>
        <dbReference type="ARBA" id="ARBA00022723"/>
    </source>
</evidence>
<dbReference type="PROSITE" id="PS00723">
    <property type="entry name" value="POLYPRENYL_SYNTHASE_1"/>
    <property type="match status" value="1"/>
</dbReference>
<dbReference type="CDD" id="cd00685">
    <property type="entry name" value="Trans_IPPS_HT"/>
    <property type="match status" value="1"/>
</dbReference>
<keyword evidence="5" id="KW-0460">Magnesium</keyword>
<evidence type="ECO:0008006" key="9">
    <source>
        <dbReference type="Google" id="ProtNLM"/>
    </source>
</evidence>
<dbReference type="OrthoDB" id="9805316at2"/>
<dbReference type="GeneID" id="65535393"/>
<proteinExistence type="inferred from homology"/>
<keyword evidence="8" id="KW-1185">Reference proteome</keyword>
<accession>A0A1Z2XF77</accession>
<comment type="similarity">
    <text evidence="2 6">Belongs to the FPP/GGPP synthase family.</text>
</comment>
<dbReference type="InterPro" id="IPR000092">
    <property type="entry name" value="Polyprenyl_synt"/>
</dbReference>
<dbReference type="InterPro" id="IPR033749">
    <property type="entry name" value="Polyprenyl_synt_CS"/>
</dbReference>
<dbReference type="GO" id="GO:0008299">
    <property type="term" value="P:isoprenoid biosynthetic process"/>
    <property type="evidence" value="ECO:0007669"/>
    <property type="project" value="InterPro"/>
</dbReference>
<evidence type="ECO:0000256" key="3">
    <source>
        <dbReference type="ARBA" id="ARBA00022679"/>
    </source>
</evidence>
<dbReference type="Pfam" id="PF00348">
    <property type="entry name" value="polyprenyl_synt"/>
    <property type="match status" value="1"/>
</dbReference>
<sequence>MTAFEDILHSIAPELKELNERMRHALHTSNPLMNEIVSNYLTTKGKQIRPVMVLLSAKLFGGINSTALHGAAAIEMLHNASLIHDDVVDETPLRRGRPTINTIWDNHIAVLVGDFFVSMALQEALLTGNLDIASTIGALGRQLSLGEIDQINKARNHHLEEEAYMEVIDNKTASLFVACVRMGAIATEAPREDTERMEQFGRLIGLAFQIRDDIFDYFPDSHDLGKPTGNDLREGKVTLPLLYALHRTDIDDCAAMNELVRRDELNSEEIDTLIEYARRAGGIDYAYATMQRLRDEAVDIISYFPESPTRTAFISIFDYIIHRTY</sequence>